<dbReference type="RefSeq" id="WP_003517807.1">
    <property type="nucleotide sequence ID" value="NZ_CP013828.1"/>
</dbReference>
<comment type="caution">
    <text evidence="2">The sequence shown here is derived from an EMBL/GenBank/DDBJ whole genome shotgun (WGS) entry which is preliminary data.</text>
</comment>
<sequence length="770" mass="83519">MKSKMIKIISLCLCIAILASGAAYALASGKDKAENVKTAENITENTAEKQHEEAAAKSDTFKDETVYVLANPDGTVQKIIVSDWIKNTLSSEKITDVTELENTENIKGDESYTLGGNNTRVWDAQGNDIYYQGTIEKELPVDLSVSYKLDGKTVSADELIGKSGKVTIRFDYKNKQYETVKINGKDEKIYVPFVMLTGVLLDNDNFTNVQVSNGKIINDGNKTAVLGFALPGLQENLAIDKEKFEIPSYVEITADTTDFSLGITVTVATNSLFNNIDVEKIDSISDLTDSMNELDDAMTKLLDGSSSLYNGICTLLDKSKELVEGINQLAEGAGKLKEGAYSLDEGAKKLYTGAAALSQGLDTLSANNDTLNDGAKKVFETILSTAETQLKASGLTVPELTIENYASVLNEIIESLDSTKVYNQALEQVTAAVEEKRDYIKSQVVEAVRSEVEANVTAAVTEQVKAEVTKAVKEQVSEKVTANVRENVEEQVILAATGMNKASYYAAVSAGRVDAATQKAVKSAIDNKMASKEITDLISSNIDKQMQSEQVSAMISQKVDEQMQTEEIKNTIKKNTELKMAEKDIQQLIEQNTEAQIQKVISENMASEEVQSKLAAASEGAKSVIALKTSLDDYNSFYLGLMKYTAGVAQAASGASDLKNGANELQNGTGTLYKGVCSLYDGILTMKNGLPALVDGITQLKDGAMQLSDGLSRFYEEGIQKLIDTVDDAENLIERLKATVTVSKNYKSFAGISENADGNVKFIYRTDEIK</sequence>
<feature type="chain" id="PRO_5044301751" evidence="1">
    <location>
        <begin position="26"/>
        <end position="770"/>
    </location>
</feature>
<dbReference type="NCBIfam" id="TIGR03057">
    <property type="entry name" value="xxxLxxG_by_4"/>
    <property type="match status" value="3"/>
</dbReference>
<gene>
    <name evidence="2" type="ORF">M972_112350</name>
</gene>
<dbReference type="Proteomes" id="UP000223596">
    <property type="component" value="Unassembled WGS sequence"/>
</dbReference>
<accession>A0AB36TI18</accession>
<evidence type="ECO:0000256" key="1">
    <source>
        <dbReference type="SAM" id="SignalP"/>
    </source>
</evidence>
<reference evidence="2 3" key="1">
    <citation type="submission" date="2017-09" db="EMBL/GenBank/DDBJ databases">
        <title>Evaluation of Pacific Biosciences Sequencing Technology to Finishing C. thermocellum Genome Sequences.</title>
        <authorList>
            <person name="Brown S."/>
        </authorList>
    </citation>
    <scope>NUCLEOTIDE SEQUENCE [LARGE SCALE GENOMIC DNA]</scope>
    <source>
        <strain evidence="2 3">AD2</strain>
    </source>
</reference>
<feature type="signal peptide" evidence="1">
    <location>
        <begin position="1"/>
        <end position="25"/>
    </location>
</feature>
<keyword evidence="1" id="KW-0732">Signal</keyword>
<dbReference type="InterPro" id="IPR023908">
    <property type="entry name" value="xxxLxxG_rpt"/>
</dbReference>
<dbReference type="Gene3D" id="1.10.287.950">
    <property type="entry name" value="Methyl-accepting chemotaxis protein"/>
    <property type="match status" value="1"/>
</dbReference>
<evidence type="ECO:0000313" key="3">
    <source>
        <dbReference type="Proteomes" id="UP000223596"/>
    </source>
</evidence>
<organism evidence="2 3">
    <name type="scientific">Acetivibrio thermocellus AD2</name>
    <dbReference type="NCBI Taxonomy" id="1138384"/>
    <lineage>
        <taxon>Bacteria</taxon>
        <taxon>Bacillati</taxon>
        <taxon>Bacillota</taxon>
        <taxon>Clostridia</taxon>
        <taxon>Eubacteriales</taxon>
        <taxon>Oscillospiraceae</taxon>
        <taxon>Acetivibrio</taxon>
    </lineage>
</organism>
<dbReference type="AlphaFoldDB" id="A0AB36TI18"/>
<proteinExistence type="predicted"/>
<name>A0AB36TI18_ACETH</name>
<evidence type="ECO:0000313" key="2">
    <source>
        <dbReference type="EMBL" id="PFH03539.1"/>
    </source>
</evidence>
<dbReference type="EMBL" id="PDBW01000001">
    <property type="protein sequence ID" value="PFH03539.1"/>
    <property type="molecule type" value="Genomic_DNA"/>
</dbReference>
<protein>
    <submittedName>
        <fullName evidence="2">Membrane protein</fullName>
    </submittedName>
</protein>